<name>A0ACB9GL83_9ASTR</name>
<protein>
    <submittedName>
        <fullName evidence="1">Uncharacterized protein</fullName>
    </submittedName>
</protein>
<evidence type="ECO:0000313" key="1">
    <source>
        <dbReference type="EMBL" id="KAI3784157.1"/>
    </source>
</evidence>
<reference evidence="1 2" key="2">
    <citation type="journal article" date="2022" name="Mol. Ecol. Resour.">
        <title>The genomes of chicory, endive, great burdock and yacon provide insights into Asteraceae paleo-polyploidization history and plant inulin production.</title>
        <authorList>
            <person name="Fan W."/>
            <person name="Wang S."/>
            <person name="Wang H."/>
            <person name="Wang A."/>
            <person name="Jiang F."/>
            <person name="Liu H."/>
            <person name="Zhao H."/>
            <person name="Xu D."/>
            <person name="Zhang Y."/>
        </authorList>
    </citation>
    <scope>NUCLEOTIDE SEQUENCE [LARGE SCALE GENOMIC DNA]</scope>
    <source>
        <strain evidence="2">cv. Yunnan</strain>
        <tissue evidence="1">Leaves</tissue>
    </source>
</reference>
<reference evidence="2" key="1">
    <citation type="journal article" date="2022" name="Mol. Ecol. Resour.">
        <title>The genomes of chicory, endive, great burdock and yacon provide insights into Asteraceae palaeo-polyploidization history and plant inulin production.</title>
        <authorList>
            <person name="Fan W."/>
            <person name="Wang S."/>
            <person name="Wang H."/>
            <person name="Wang A."/>
            <person name="Jiang F."/>
            <person name="Liu H."/>
            <person name="Zhao H."/>
            <person name="Xu D."/>
            <person name="Zhang Y."/>
        </authorList>
    </citation>
    <scope>NUCLEOTIDE SEQUENCE [LARGE SCALE GENOMIC DNA]</scope>
    <source>
        <strain evidence="2">cv. Yunnan</strain>
    </source>
</reference>
<comment type="caution">
    <text evidence="1">The sequence shown here is derived from an EMBL/GenBank/DDBJ whole genome shotgun (WGS) entry which is preliminary data.</text>
</comment>
<organism evidence="1 2">
    <name type="scientific">Smallanthus sonchifolius</name>
    <dbReference type="NCBI Taxonomy" id="185202"/>
    <lineage>
        <taxon>Eukaryota</taxon>
        <taxon>Viridiplantae</taxon>
        <taxon>Streptophyta</taxon>
        <taxon>Embryophyta</taxon>
        <taxon>Tracheophyta</taxon>
        <taxon>Spermatophyta</taxon>
        <taxon>Magnoliopsida</taxon>
        <taxon>eudicotyledons</taxon>
        <taxon>Gunneridae</taxon>
        <taxon>Pentapetalae</taxon>
        <taxon>asterids</taxon>
        <taxon>campanulids</taxon>
        <taxon>Asterales</taxon>
        <taxon>Asteraceae</taxon>
        <taxon>Asteroideae</taxon>
        <taxon>Heliantheae alliance</taxon>
        <taxon>Millerieae</taxon>
        <taxon>Smallanthus</taxon>
    </lineage>
</organism>
<dbReference type="Proteomes" id="UP001056120">
    <property type="component" value="Linkage Group LG14"/>
</dbReference>
<proteinExistence type="predicted"/>
<keyword evidence="2" id="KW-1185">Reference proteome</keyword>
<sequence length="165" mass="18818">MPSASQADDSTIQETQGESGSGEVEGDKGKGKQVESEVVKEIEIESDKLDCLIDLDNVFIDDWESEGENVEIEFEQDDEGVKYATHEGFEFDTSFINNINDQAREDREEDDIIKEVDKEKDKDEDVTAETSEKTTTRFEKKKAWFMTIPKSPPMQMIKTKYVSKT</sequence>
<accession>A0ACB9GL83</accession>
<evidence type="ECO:0000313" key="2">
    <source>
        <dbReference type="Proteomes" id="UP001056120"/>
    </source>
</evidence>
<gene>
    <name evidence="1" type="ORF">L1987_43251</name>
</gene>
<dbReference type="EMBL" id="CM042031">
    <property type="protein sequence ID" value="KAI3784157.1"/>
    <property type="molecule type" value="Genomic_DNA"/>
</dbReference>